<keyword evidence="3" id="KW-1185">Reference proteome</keyword>
<protein>
    <recommendedName>
        <fullName evidence="1">Sulfatase-modifying factor enzyme-like domain-containing protein</fullName>
    </recommendedName>
</protein>
<name>C6XP20_HIRBI</name>
<evidence type="ECO:0000313" key="2">
    <source>
        <dbReference type="EMBL" id="ACT60200.1"/>
    </source>
</evidence>
<dbReference type="Pfam" id="PF03781">
    <property type="entry name" value="FGE-sulfatase"/>
    <property type="match status" value="1"/>
</dbReference>
<gene>
    <name evidence="2" type="ordered locus">Hbal_2525</name>
</gene>
<sequence>MRKLLIASTSIVLISACEVKTEQPTETVEMQAVAPIEMAQGDCELCPDMSVVQPASFEMGDWKDRGYGMVEGPKHTVSFTNAFEIAKHEVTIAQFRAFIEDSGYVSEKKCMIYTDTESWHVSESRSWQNPGFPQEADHPVVCVSLEDTQAYIGWLNEKTGHTYRLTSEAEWEYLAAHGGIEEENGEVTHNVANIGQSECCGGKVEGADQWQYTAPVGSFSNDVFGIYDIRGNAWEWQADCFAESYDGAPADGSIRSGCENTVERVVRGGGYADGGEYMDPHFRLPGKLANGYFTVGFRVARDLN</sequence>
<dbReference type="KEGG" id="hba:Hbal_2525"/>
<feature type="domain" description="Sulfatase-modifying factor enzyme-like" evidence="1">
    <location>
        <begin position="46"/>
        <end position="301"/>
    </location>
</feature>
<dbReference type="AlphaFoldDB" id="C6XP20"/>
<dbReference type="OrthoDB" id="9768004at2"/>
<dbReference type="InterPro" id="IPR042095">
    <property type="entry name" value="SUMF_sf"/>
</dbReference>
<evidence type="ECO:0000313" key="3">
    <source>
        <dbReference type="Proteomes" id="UP000002745"/>
    </source>
</evidence>
<accession>C6XP20</accession>
<dbReference type="eggNOG" id="COG1262">
    <property type="taxonomic scope" value="Bacteria"/>
</dbReference>
<reference evidence="3" key="1">
    <citation type="journal article" date="2011" name="J. Bacteriol.">
        <title>Genome sequences of eight morphologically diverse alphaproteobacteria.</title>
        <authorList>
            <consortium name="US DOE Joint Genome Institute"/>
            <person name="Brown P.J."/>
            <person name="Kysela D.T."/>
            <person name="Buechlein A."/>
            <person name="Hemmerich C."/>
            <person name="Brun Y.V."/>
        </authorList>
    </citation>
    <scope>NUCLEOTIDE SEQUENCE [LARGE SCALE GENOMIC DNA]</scope>
    <source>
        <strain evidence="3">ATCC 49814 / DSM 5838 / IFAM 1418</strain>
    </source>
</reference>
<dbReference type="InterPro" id="IPR016187">
    <property type="entry name" value="CTDL_fold"/>
</dbReference>
<dbReference type="RefSeq" id="WP_015828350.1">
    <property type="nucleotide sequence ID" value="NC_012982.1"/>
</dbReference>
<dbReference type="InterPro" id="IPR005532">
    <property type="entry name" value="SUMF_dom"/>
</dbReference>
<proteinExistence type="predicted"/>
<dbReference type="PROSITE" id="PS51257">
    <property type="entry name" value="PROKAR_LIPOPROTEIN"/>
    <property type="match status" value="1"/>
</dbReference>
<dbReference type="HOGENOM" id="CLU_012431_2_3_5"/>
<dbReference type="InterPro" id="IPR051043">
    <property type="entry name" value="Sulfatase_Mod_Factor_Kinase"/>
</dbReference>
<dbReference type="Proteomes" id="UP000002745">
    <property type="component" value="Chromosome"/>
</dbReference>
<evidence type="ECO:0000259" key="1">
    <source>
        <dbReference type="Pfam" id="PF03781"/>
    </source>
</evidence>
<dbReference type="GO" id="GO:0120147">
    <property type="term" value="F:formylglycine-generating oxidase activity"/>
    <property type="evidence" value="ECO:0007669"/>
    <property type="project" value="TreeGrafter"/>
</dbReference>
<dbReference type="Gene3D" id="3.90.1580.10">
    <property type="entry name" value="paralog of FGE (formylglycine-generating enzyme)"/>
    <property type="match status" value="1"/>
</dbReference>
<organism evidence="2 3">
    <name type="scientific">Hirschia baltica (strain ATCC 49814 / DSM 5838 / IFAM 1418)</name>
    <dbReference type="NCBI Taxonomy" id="582402"/>
    <lineage>
        <taxon>Bacteria</taxon>
        <taxon>Pseudomonadati</taxon>
        <taxon>Pseudomonadota</taxon>
        <taxon>Alphaproteobacteria</taxon>
        <taxon>Hyphomonadales</taxon>
        <taxon>Hyphomonadaceae</taxon>
        <taxon>Hirschia</taxon>
    </lineage>
</organism>
<dbReference type="EMBL" id="CP001678">
    <property type="protein sequence ID" value="ACT60200.1"/>
    <property type="molecule type" value="Genomic_DNA"/>
</dbReference>
<dbReference type="PANTHER" id="PTHR23150">
    <property type="entry name" value="SULFATASE MODIFYING FACTOR 1, 2"/>
    <property type="match status" value="1"/>
</dbReference>
<dbReference type="STRING" id="582402.Hbal_2525"/>
<dbReference type="SUPFAM" id="SSF56436">
    <property type="entry name" value="C-type lectin-like"/>
    <property type="match status" value="1"/>
</dbReference>
<dbReference type="PANTHER" id="PTHR23150:SF19">
    <property type="entry name" value="FORMYLGLYCINE-GENERATING ENZYME"/>
    <property type="match status" value="1"/>
</dbReference>